<dbReference type="RefSeq" id="WP_253744046.1">
    <property type="nucleotide sequence ID" value="NZ_BAABKA010000063.1"/>
</dbReference>
<dbReference type="EMBL" id="JAMZEB010000002">
    <property type="protein sequence ID" value="MCP2356884.1"/>
    <property type="molecule type" value="Genomic_DNA"/>
</dbReference>
<evidence type="ECO:0000313" key="1">
    <source>
        <dbReference type="EMBL" id="MCP2356884.1"/>
    </source>
</evidence>
<dbReference type="Proteomes" id="UP001139648">
    <property type="component" value="Unassembled WGS sequence"/>
</dbReference>
<gene>
    <name evidence="1" type="ORF">HD597_003904</name>
</gene>
<evidence type="ECO:0008006" key="3">
    <source>
        <dbReference type="Google" id="ProtNLM"/>
    </source>
</evidence>
<dbReference type="Pfam" id="PF05139">
    <property type="entry name" value="Erythro_esteras"/>
    <property type="match status" value="1"/>
</dbReference>
<protein>
    <recommendedName>
        <fullName evidence="3">Erythromycin esterase family protein</fullName>
    </recommendedName>
</protein>
<dbReference type="AlphaFoldDB" id="A0A9X2GG47"/>
<evidence type="ECO:0000313" key="2">
    <source>
        <dbReference type="Proteomes" id="UP001139648"/>
    </source>
</evidence>
<dbReference type="SUPFAM" id="SSF159501">
    <property type="entry name" value="EreA/ChaN-like"/>
    <property type="match status" value="1"/>
</dbReference>
<proteinExistence type="predicted"/>
<sequence length="150" mass="16199">MALLDTQAPGLSAKDREEAELYGRTAVGLLRDHHWPADASPGRWGRLSALRDGMMAGNLRAVAEQGPALIHASNLHLQRNKTFMSFGDQTLEWWSAGAIGGAHLGDRYAFRAQAFGTVGDDVPSPLEPAQLGEIDGIVFLKEAVRLKKPA</sequence>
<name>A0A9X2GG47_9ACTN</name>
<comment type="caution">
    <text evidence="1">The sequence shown here is derived from an EMBL/GenBank/DDBJ whole genome shotgun (WGS) entry which is preliminary data.</text>
</comment>
<reference evidence="1" key="1">
    <citation type="submission" date="2022-06" db="EMBL/GenBank/DDBJ databases">
        <title>Sequencing the genomes of 1000 actinobacteria strains.</title>
        <authorList>
            <person name="Klenk H.-P."/>
        </authorList>
    </citation>
    <scope>NUCLEOTIDE SEQUENCE</scope>
    <source>
        <strain evidence="1">DSM 46694</strain>
    </source>
</reference>
<dbReference type="GO" id="GO:0046677">
    <property type="term" value="P:response to antibiotic"/>
    <property type="evidence" value="ECO:0007669"/>
    <property type="project" value="InterPro"/>
</dbReference>
<keyword evidence="2" id="KW-1185">Reference proteome</keyword>
<organism evidence="1 2">
    <name type="scientific">Nonomuraea thailandensis</name>
    <dbReference type="NCBI Taxonomy" id="1188745"/>
    <lineage>
        <taxon>Bacteria</taxon>
        <taxon>Bacillati</taxon>
        <taxon>Actinomycetota</taxon>
        <taxon>Actinomycetes</taxon>
        <taxon>Streptosporangiales</taxon>
        <taxon>Streptosporangiaceae</taxon>
        <taxon>Nonomuraea</taxon>
    </lineage>
</organism>
<dbReference type="InterPro" id="IPR007815">
    <property type="entry name" value="Emycin_Estase"/>
</dbReference>
<accession>A0A9X2GG47</accession>